<reference evidence="5 6" key="1">
    <citation type="submission" date="2024-03" db="EMBL/GenBank/DDBJ databases">
        <title>Whole genome sequencing of Streptomyces racemochromogenes, to identify antimicrobial biosynthetic gene clusters.</title>
        <authorList>
            <person name="Suryawanshi P."/>
            <person name="Krishnaraj P.U."/>
            <person name="Arun Y.P."/>
            <person name="Suryawanshi M.P."/>
            <person name="Rakshit O."/>
        </authorList>
    </citation>
    <scope>NUCLEOTIDE SEQUENCE [LARGE SCALE GENOMIC DNA]</scope>
    <source>
        <strain evidence="5 6">AUDT626</strain>
    </source>
</reference>
<protein>
    <submittedName>
        <fullName evidence="5">Hydrogenase maturation protease</fullName>
    </submittedName>
</protein>
<dbReference type="GO" id="GO:0008233">
    <property type="term" value="F:peptidase activity"/>
    <property type="evidence" value="ECO:0007669"/>
    <property type="project" value="UniProtKB-KW"/>
</dbReference>
<comment type="similarity">
    <text evidence="1">Belongs to the peptidase A31 family.</text>
</comment>
<keyword evidence="3" id="KW-0064">Aspartyl protease</keyword>
<dbReference type="InterPro" id="IPR023430">
    <property type="entry name" value="Pept_HybD-like_dom_sf"/>
</dbReference>
<evidence type="ECO:0000256" key="2">
    <source>
        <dbReference type="ARBA" id="ARBA00022670"/>
    </source>
</evidence>
<evidence type="ECO:0000256" key="1">
    <source>
        <dbReference type="ARBA" id="ARBA00006814"/>
    </source>
</evidence>
<sequence>MTRPGRRPVRPSADRARRAAVIGIGNEFRRDDAVGWAAVGLLRERNQRRALPPDTVLAQCDGDPGRLLELWQDTGLVVVVDACTRPSPRPGRTHRWYGGPGAALGPSGPGRHSTHGLGLSEALRLGAALDRGPGRLVVYGVEGADHSWGLGMTPAVAAALPRLVRRIEADLVGYRTAAARARPVTVRPAATRRAAFGAPGARA</sequence>
<evidence type="ECO:0000313" key="5">
    <source>
        <dbReference type="EMBL" id="MFH7594437.1"/>
    </source>
</evidence>
<name>A0ABW7P800_9ACTN</name>
<evidence type="ECO:0000256" key="4">
    <source>
        <dbReference type="ARBA" id="ARBA00022801"/>
    </source>
</evidence>
<dbReference type="SUPFAM" id="SSF53163">
    <property type="entry name" value="HybD-like"/>
    <property type="match status" value="1"/>
</dbReference>
<proteinExistence type="inferred from homology"/>
<keyword evidence="4" id="KW-0378">Hydrolase</keyword>
<dbReference type="CDD" id="cd00518">
    <property type="entry name" value="H2MP"/>
    <property type="match status" value="1"/>
</dbReference>
<dbReference type="Gene3D" id="3.40.50.1450">
    <property type="entry name" value="HybD-like"/>
    <property type="match status" value="1"/>
</dbReference>
<gene>
    <name evidence="5" type="ORF">WDV06_04940</name>
</gene>
<dbReference type="RefSeq" id="WP_395508374.1">
    <property type="nucleotide sequence ID" value="NZ_JBBDHD010000008.1"/>
</dbReference>
<organism evidence="5 6">
    <name type="scientific">Streptomyces racemochromogenes</name>
    <dbReference type="NCBI Taxonomy" id="67353"/>
    <lineage>
        <taxon>Bacteria</taxon>
        <taxon>Bacillati</taxon>
        <taxon>Actinomycetota</taxon>
        <taxon>Actinomycetes</taxon>
        <taxon>Kitasatosporales</taxon>
        <taxon>Streptomycetaceae</taxon>
        <taxon>Streptomyces</taxon>
    </lineage>
</organism>
<dbReference type="Proteomes" id="UP001610631">
    <property type="component" value="Unassembled WGS sequence"/>
</dbReference>
<dbReference type="PANTHER" id="PTHR30302:SF1">
    <property type="entry name" value="HYDROGENASE 2 MATURATION PROTEASE"/>
    <property type="match status" value="1"/>
</dbReference>
<dbReference type="InterPro" id="IPR000671">
    <property type="entry name" value="Peptidase_A31"/>
</dbReference>
<evidence type="ECO:0000256" key="3">
    <source>
        <dbReference type="ARBA" id="ARBA00022750"/>
    </source>
</evidence>
<dbReference type="GO" id="GO:0006508">
    <property type="term" value="P:proteolysis"/>
    <property type="evidence" value="ECO:0007669"/>
    <property type="project" value="UniProtKB-KW"/>
</dbReference>
<comment type="caution">
    <text evidence="5">The sequence shown here is derived from an EMBL/GenBank/DDBJ whole genome shotgun (WGS) entry which is preliminary data.</text>
</comment>
<dbReference type="PANTHER" id="PTHR30302">
    <property type="entry name" value="HYDROGENASE 1 MATURATION PROTEASE"/>
    <property type="match status" value="1"/>
</dbReference>
<accession>A0ABW7P800</accession>
<evidence type="ECO:0000313" key="6">
    <source>
        <dbReference type="Proteomes" id="UP001610631"/>
    </source>
</evidence>
<keyword evidence="2 5" id="KW-0645">Protease</keyword>
<dbReference type="NCBIfam" id="TIGR00072">
    <property type="entry name" value="hydrog_prot"/>
    <property type="match status" value="1"/>
</dbReference>
<keyword evidence="6" id="KW-1185">Reference proteome</keyword>
<dbReference type="EMBL" id="JBBDHD010000008">
    <property type="protein sequence ID" value="MFH7594437.1"/>
    <property type="molecule type" value="Genomic_DNA"/>
</dbReference>